<protein>
    <submittedName>
        <fullName evidence="1">Uncharacterized protein</fullName>
    </submittedName>
</protein>
<dbReference type="OrthoDB" id="878093at2"/>
<sequence length="205" mass="23243">MQNGTLPKWLTETLINGISIWNKAASTSFPHLLQQITLHDSIWSYAFIPEVDRLVLIIQLDSHWNKDFCHQLDDWPYLAIEITEPLNTSYIVAADPVTNIISKAASESVAYSNFTEWISAGKSLGIIPTNYPQLPQYSVIHRTEIETIGGYFSCIHQEAIRILLYSSGGESLAINFSHRKSSPYNPAVLKQKEPGILSRLFHWKK</sequence>
<reference evidence="1 2" key="1">
    <citation type="submission" date="2018-12" db="EMBL/GenBank/DDBJ databases">
        <authorList>
            <person name="Feng G."/>
            <person name="Zhu H."/>
        </authorList>
    </citation>
    <scope>NUCLEOTIDE SEQUENCE [LARGE SCALE GENOMIC DNA]</scope>
    <source>
        <strain evidence="1 2">9PBR-2</strain>
    </source>
</reference>
<comment type="caution">
    <text evidence="1">The sequence shown here is derived from an EMBL/GenBank/DDBJ whole genome shotgun (WGS) entry which is preliminary data.</text>
</comment>
<gene>
    <name evidence="1" type="ORF">EI290_12930</name>
</gene>
<evidence type="ECO:0000313" key="1">
    <source>
        <dbReference type="EMBL" id="RSK31728.1"/>
    </source>
</evidence>
<keyword evidence="2" id="KW-1185">Reference proteome</keyword>
<dbReference type="AlphaFoldDB" id="A0A3R9NDS6"/>
<accession>A0A3R9NDS6</accession>
<evidence type="ECO:0000313" key="2">
    <source>
        <dbReference type="Proteomes" id="UP000280066"/>
    </source>
</evidence>
<dbReference type="RefSeq" id="WP_125430918.1">
    <property type="nucleotide sequence ID" value="NZ_RWIS01000008.1"/>
</dbReference>
<organism evidence="1 2">
    <name type="scientific">Hymenobacter metallilatus</name>
    <dbReference type="NCBI Taxonomy" id="2493666"/>
    <lineage>
        <taxon>Bacteria</taxon>
        <taxon>Pseudomonadati</taxon>
        <taxon>Bacteroidota</taxon>
        <taxon>Cytophagia</taxon>
        <taxon>Cytophagales</taxon>
        <taxon>Hymenobacteraceae</taxon>
        <taxon>Hymenobacter</taxon>
    </lineage>
</organism>
<name>A0A3R9NDS6_9BACT</name>
<dbReference type="EMBL" id="RWIS01000008">
    <property type="protein sequence ID" value="RSK31728.1"/>
    <property type="molecule type" value="Genomic_DNA"/>
</dbReference>
<dbReference type="Proteomes" id="UP000280066">
    <property type="component" value="Unassembled WGS sequence"/>
</dbReference>
<proteinExistence type="predicted"/>